<evidence type="ECO:0000313" key="2">
    <source>
        <dbReference type="EMBL" id="OYR58493.1"/>
    </source>
</evidence>
<sequence length="108" mass="11959">MSALTESETETAPPSTKTTPTTSETWREVANYDGFVKWAYKNTPYRVVAHLGSRGHWTTIFTSVYPGDSYLIRGNCGGGNGGRMLAVAAAKQFMDENRYGCPPPREYE</sequence>
<feature type="compositionally biased region" description="Low complexity" evidence="1">
    <location>
        <begin position="10"/>
        <end position="24"/>
    </location>
</feature>
<feature type="region of interest" description="Disordered" evidence="1">
    <location>
        <begin position="1"/>
        <end position="25"/>
    </location>
</feature>
<name>A0A256IPX6_9EURY</name>
<dbReference type="EMBL" id="NHPJ01000032">
    <property type="protein sequence ID" value="OYR58493.1"/>
    <property type="molecule type" value="Genomic_DNA"/>
</dbReference>
<evidence type="ECO:0000256" key="1">
    <source>
        <dbReference type="SAM" id="MobiDB-lite"/>
    </source>
</evidence>
<organism evidence="2 3">
    <name type="scientific">Halorubrum halodurans</name>
    <dbReference type="NCBI Taxonomy" id="1383851"/>
    <lineage>
        <taxon>Archaea</taxon>
        <taxon>Methanobacteriati</taxon>
        <taxon>Methanobacteriota</taxon>
        <taxon>Stenosarchaea group</taxon>
        <taxon>Halobacteria</taxon>
        <taxon>Halobacteriales</taxon>
        <taxon>Haloferacaceae</taxon>
        <taxon>Halorubrum</taxon>
    </lineage>
</organism>
<gene>
    <name evidence="2" type="ORF">DJ70_02955</name>
</gene>
<protein>
    <submittedName>
        <fullName evidence="2">Uncharacterized protein</fullName>
    </submittedName>
</protein>
<accession>A0A256IPX6</accession>
<dbReference type="Proteomes" id="UP000216308">
    <property type="component" value="Unassembled WGS sequence"/>
</dbReference>
<comment type="caution">
    <text evidence="2">The sequence shown here is derived from an EMBL/GenBank/DDBJ whole genome shotgun (WGS) entry which is preliminary data.</text>
</comment>
<evidence type="ECO:0000313" key="3">
    <source>
        <dbReference type="Proteomes" id="UP000216308"/>
    </source>
</evidence>
<reference evidence="2 3" key="1">
    <citation type="journal article" date="2014" name="Front. Microbiol.">
        <title>Population and genomic analysis of the genus Halorubrum.</title>
        <authorList>
            <person name="Fullmer M.S."/>
            <person name="Soucy S.M."/>
            <person name="Swithers K.S."/>
            <person name="Makkay A.M."/>
            <person name="Wheeler R."/>
            <person name="Ventosa A."/>
            <person name="Gogarten J.P."/>
            <person name="Papke R.T."/>
        </authorList>
    </citation>
    <scope>NUCLEOTIDE SEQUENCE [LARGE SCALE GENOMIC DNA]</scope>
    <source>
        <strain evidence="2 3">Cb34</strain>
    </source>
</reference>
<proteinExistence type="predicted"/>
<keyword evidence="3" id="KW-1185">Reference proteome</keyword>
<dbReference type="AlphaFoldDB" id="A0A256IPX6"/>